<evidence type="ECO:0000313" key="11">
    <source>
        <dbReference type="Proteomes" id="UP000476176"/>
    </source>
</evidence>
<dbReference type="EMBL" id="QXFZ01000085">
    <property type="protein sequence ID" value="KAE9134298.1"/>
    <property type="molecule type" value="Genomic_DNA"/>
</dbReference>
<dbReference type="Proteomes" id="UP000429523">
    <property type="component" value="Unassembled WGS sequence"/>
</dbReference>
<dbReference type="EMBL" id="QXGE01000088">
    <property type="protein sequence ID" value="KAE9325429.1"/>
    <property type="molecule type" value="Genomic_DNA"/>
</dbReference>
<protein>
    <submittedName>
        <fullName evidence="6">Uncharacterized protein</fullName>
    </submittedName>
</protein>
<reference evidence="7 8" key="1">
    <citation type="submission" date="2018-08" db="EMBL/GenBank/DDBJ databases">
        <title>Genomic investigation of the strawberry pathogen Phytophthora fragariae indicates pathogenicity is determined by transcriptional variation in three key races.</title>
        <authorList>
            <person name="Adams T.M."/>
            <person name="Armitage A.D."/>
            <person name="Sobczyk M.K."/>
            <person name="Bates H.J."/>
            <person name="Dunwell J.M."/>
            <person name="Nellist C.F."/>
            <person name="Harrison R.J."/>
        </authorList>
    </citation>
    <scope>NUCLEOTIDE SEQUENCE [LARGE SCALE GENOMIC DNA]</scope>
    <source>
        <strain evidence="6 8">A4</strain>
        <strain evidence="5 11">BC-23</strain>
        <strain evidence="4 9">NOV-71</strain>
        <strain evidence="2 7">NOV-9</strain>
        <strain evidence="3 10">SCRP245</strain>
    </source>
</reference>
<evidence type="ECO:0000256" key="1">
    <source>
        <dbReference type="SAM" id="MobiDB-lite"/>
    </source>
</evidence>
<dbReference type="EMBL" id="QXFW01000081">
    <property type="protein sequence ID" value="KAE9026214.1"/>
    <property type="molecule type" value="Genomic_DNA"/>
</dbReference>
<dbReference type="EMBL" id="QXGC01000070">
    <property type="protein sequence ID" value="KAE9251451.1"/>
    <property type="molecule type" value="Genomic_DNA"/>
</dbReference>
<organism evidence="6 8">
    <name type="scientific">Phytophthora fragariae</name>
    <dbReference type="NCBI Taxonomy" id="53985"/>
    <lineage>
        <taxon>Eukaryota</taxon>
        <taxon>Sar</taxon>
        <taxon>Stramenopiles</taxon>
        <taxon>Oomycota</taxon>
        <taxon>Peronosporomycetes</taxon>
        <taxon>Peronosporales</taxon>
        <taxon>Peronosporaceae</taxon>
        <taxon>Phytophthora</taxon>
    </lineage>
</organism>
<dbReference type="AlphaFoldDB" id="A0A6A4EPA3"/>
<sequence>MNAPSSPRPSNRKRLGRTSSGTRMTPDWPNTGARRSSGLTAKTVGRHQIAEVASLKFAAAIRSKHLEVGGRDSGLPLVEG</sequence>
<evidence type="ECO:0000313" key="6">
    <source>
        <dbReference type="EMBL" id="KAE9325429.1"/>
    </source>
</evidence>
<comment type="caution">
    <text evidence="6">The sequence shown here is derived from an EMBL/GenBank/DDBJ whole genome shotgun (WGS) entry which is preliminary data.</text>
</comment>
<evidence type="ECO:0000313" key="2">
    <source>
        <dbReference type="EMBL" id="KAE8946885.1"/>
    </source>
</evidence>
<dbReference type="EMBL" id="QXGF01000100">
    <property type="protein sequence ID" value="KAE8946885.1"/>
    <property type="molecule type" value="Genomic_DNA"/>
</dbReference>
<evidence type="ECO:0000313" key="7">
    <source>
        <dbReference type="Proteomes" id="UP000429523"/>
    </source>
</evidence>
<evidence type="ECO:0000313" key="8">
    <source>
        <dbReference type="Proteomes" id="UP000437068"/>
    </source>
</evidence>
<proteinExistence type="predicted"/>
<evidence type="ECO:0000313" key="4">
    <source>
        <dbReference type="EMBL" id="KAE9134298.1"/>
    </source>
</evidence>
<dbReference type="Proteomes" id="UP000476176">
    <property type="component" value="Unassembled WGS sequence"/>
</dbReference>
<dbReference type="Proteomes" id="UP000437068">
    <property type="component" value="Unassembled WGS sequence"/>
</dbReference>
<feature type="region of interest" description="Disordered" evidence="1">
    <location>
        <begin position="1"/>
        <end position="43"/>
    </location>
</feature>
<dbReference type="Proteomes" id="UP000441208">
    <property type="component" value="Unassembled WGS sequence"/>
</dbReference>
<name>A0A6A4EPA3_9STRA</name>
<evidence type="ECO:0000313" key="9">
    <source>
        <dbReference type="Proteomes" id="UP000441208"/>
    </source>
</evidence>
<gene>
    <name evidence="6" type="ORF">PF001_g2945</name>
    <name evidence="5" type="ORF">PF004_g2465</name>
    <name evidence="4" type="ORF">PF007_g3000</name>
    <name evidence="2" type="ORF">PF009_g3497</name>
    <name evidence="3" type="ORF">PF011_g2668</name>
</gene>
<evidence type="ECO:0000313" key="10">
    <source>
        <dbReference type="Proteomes" id="UP000460718"/>
    </source>
</evidence>
<evidence type="ECO:0000313" key="3">
    <source>
        <dbReference type="EMBL" id="KAE9026214.1"/>
    </source>
</evidence>
<evidence type="ECO:0000313" key="5">
    <source>
        <dbReference type="EMBL" id="KAE9251451.1"/>
    </source>
</evidence>
<dbReference type="Proteomes" id="UP000460718">
    <property type="component" value="Unassembled WGS sequence"/>
</dbReference>
<accession>A0A6A4EPA3</accession>